<feature type="region of interest" description="Disordered" evidence="5">
    <location>
        <begin position="1"/>
        <end position="28"/>
    </location>
</feature>
<comment type="subcellular location">
    <subcellularLocation>
        <location evidence="1">Membrane</location>
    </subcellularLocation>
</comment>
<proteinExistence type="predicted"/>
<dbReference type="GO" id="GO:0016020">
    <property type="term" value="C:membrane"/>
    <property type="evidence" value="ECO:0007669"/>
    <property type="project" value="UniProtKB-SubCell"/>
</dbReference>
<dbReference type="RefSeq" id="WP_285973980.1">
    <property type="nucleotide sequence ID" value="NZ_CP127294.1"/>
</dbReference>
<dbReference type="InterPro" id="IPR007593">
    <property type="entry name" value="CD225/Dispanin_fam"/>
</dbReference>
<dbReference type="AlphaFoldDB" id="A0A9Y2IQH3"/>
<evidence type="ECO:0000256" key="4">
    <source>
        <dbReference type="ARBA" id="ARBA00023136"/>
    </source>
</evidence>
<keyword evidence="3 6" id="KW-1133">Transmembrane helix</keyword>
<dbReference type="Proteomes" id="UP001236014">
    <property type="component" value="Chromosome"/>
</dbReference>
<dbReference type="Pfam" id="PF04505">
    <property type="entry name" value="CD225"/>
    <property type="match status" value="1"/>
</dbReference>
<evidence type="ECO:0000256" key="5">
    <source>
        <dbReference type="SAM" id="MobiDB-lite"/>
    </source>
</evidence>
<dbReference type="PANTHER" id="PTHR14948:SF25">
    <property type="entry name" value="DUF4190 DOMAIN-CONTAINING PROTEIN"/>
    <property type="match status" value="1"/>
</dbReference>
<evidence type="ECO:0000313" key="8">
    <source>
        <dbReference type="Proteomes" id="UP001236014"/>
    </source>
</evidence>
<dbReference type="EMBL" id="CP127294">
    <property type="protein sequence ID" value="WIX83430.1"/>
    <property type="molecule type" value="Genomic_DNA"/>
</dbReference>
<gene>
    <name evidence="7" type="ORF">QRX50_23060</name>
</gene>
<reference evidence="7 8" key="1">
    <citation type="submission" date="2023-06" db="EMBL/GenBank/DDBJ databases">
        <authorList>
            <person name="Oyuntsetseg B."/>
            <person name="Kim S.B."/>
        </authorList>
    </citation>
    <scope>NUCLEOTIDE SEQUENCE [LARGE SCALE GENOMIC DNA]</scope>
    <source>
        <strain evidence="7 8">2-15</strain>
    </source>
</reference>
<keyword evidence="4 6" id="KW-0472">Membrane</keyword>
<evidence type="ECO:0000256" key="3">
    <source>
        <dbReference type="ARBA" id="ARBA00022989"/>
    </source>
</evidence>
<name>A0A9Y2IQH3_9PSEU</name>
<feature type="transmembrane region" description="Helical" evidence="6">
    <location>
        <begin position="37"/>
        <end position="57"/>
    </location>
</feature>
<evidence type="ECO:0000256" key="6">
    <source>
        <dbReference type="SAM" id="Phobius"/>
    </source>
</evidence>
<feature type="transmembrane region" description="Helical" evidence="6">
    <location>
        <begin position="90"/>
        <end position="117"/>
    </location>
</feature>
<dbReference type="KEGG" id="acab:QRX50_23060"/>
<protein>
    <submittedName>
        <fullName evidence="7">CD225/dispanin family protein</fullName>
    </submittedName>
</protein>
<feature type="compositionally biased region" description="Pro residues" evidence="5">
    <location>
        <begin position="1"/>
        <end position="18"/>
    </location>
</feature>
<organism evidence="7 8">
    <name type="scientific">Amycolatopsis carbonis</name>
    <dbReference type="NCBI Taxonomy" id="715471"/>
    <lineage>
        <taxon>Bacteria</taxon>
        <taxon>Bacillati</taxon>
        <taxon>Actinomycetota</taxon>
        <taxon>Actinomycetes</taxon>
        <taxon>Pseudonocardiales</taxon>
        <taxon>Pseudonocardiaceae</taxon>
        <taxon>Amycolatopsis</taxon>
    </lineage>
</organism>
<keyword evidence="8" id="KW-1185">Reference proteome</keyword>
<keyword evidence="2 6" id="KW-0812">Transmembrane</keyword>
<dbReference type="PANTHER" id="PTHR14948">
    <property type="entry name" value="NG5"/>
    <property type="match status" value="1"/>
</dbReference>
<evidence type="ECO:0000256" key="2">
    <source>
        <dbReference type="ARBA" id="ARBA00022692"/>
    </source>
</evidence>
<accession>A0A9Y2IQH3</accession>
<dbReference type="InterPro" id="IPR051423">
    <property type="entry name" value="CD225/Dispanin"/>
</dbReference>
<evidence type="ECO:0000256" key="1">
    <source>
        <dbReference type="ARBA" id="ARBA00004370"/>
    </source>
</evidence>
<sequence>MTGPYPPPGGQYPPPPGGPYYYGGPQPNFPPPPDNRLAWGILTTIFCCLPLGIVSIVKANEVNSLWYQGRFAEAQHAADQAGKWAMWSALAIPIGIVAYLLVVLFVFLIAGTSAGFWSS</sequence>
<evidence type="ECO:0000313" key="7">
    <source>
        <dbReference type="EMBL" id="WIX83430.1"/>
    </source>
</evidence>